<dbReference type="GO" id="GO:0001216">
    <property type="term" value="F:DNA-binding transcription activator activity"/>
    <property type="evidence" value="ECO:0007669"/>
    <property type="project" value="InterPro"/>
</dbReference>
<evidence type="ECO:0000256" key="3">
    <source>
        <dbReference type="ARBA" id="ARBA00022679"/>
    </source>
</evidence>
<dbReference type="Gene3D" id="1.10.10.1330">
    <property type="entry name" value="RNA polymerase sigma-54 factor, core-binding domain"/>
    <property type="match status" value="1"/>
</dbReference>
<comment type="caution">
    <text evidence="11">The sequence shown here is derived from an EMBL/GenBank/DDBJ whole genome shotgun (WGS) entry which is preliminary data.</text>
</comment>
<keyword evidence="3" id="KW-0808">Transferase</keyword>
<feature type="domain" description="RNA polymerase sigma factor 54 DNA-binding" evidence="9">
    <location>
        <begin position="164"/>
        <end position="295"/>
    </location>
</feature>
<evidence type="ECO:0000256" key="2">
    <source>
        <dbReference type="ARBA" id="ARBA00022478"/>
    </source>
</evidence>
<protein>
    <submittedName>
        <fullName evidence="11">RNA polymerase subunit sigma-54</fullName>
    </submittedName>
</protein>
<dbReference type="GO" id="GO:0016779">
    <property type="term" value="F:nucleotidyltransferase activity"/>
    <property type="evidence" value="ECO:0007669"/>
    <property type="project" value="UniProtKB-KW"/>
</dbReference>
<keyword evidence="7" id="KW-0238">DNA-binding</keyword>
<evidence type="ECO:0000259" key="10">
    <source>
        <dbReference type="Pfam" id="PF04963"/>
    </source>
</evidence>
<dbReference type="GO" id="GO:0003677">
    <property type="term" value="F:DNA binding"/>
    <property type="evidence" value="ECO:0007669"/>
    <property type="project" value="UniProtKB-KW"/>
</dbReference>
<dbReference type="GO" id="GO:0006352">
    <property type="term" value="P:DNA-templated transcription initiation"/>
    <property type="evidence" value="ECO:0007669"/>
    <property type="project" value="InterPro"/>
</dbReference>
<sequence length="301" mass="35123">MPDSEKSKNTELGPKIEQKLVLTSTEKLYLQVLEAPFYLLAQRYQSREILIEPEEEYFASSEDLHHELEMLLPFLGFSDEEEKIAEYIIYNIDSKGRLRITPEELSEQFNISPEKAQEIIDTLYKEFKEEINQLSSFEEGYIIPDVTMTAERIEVRKIEVKDPVISKALAMREETLSKICELVRKANEYFLKGYRKYPQVLTMSYIAKMVGLNISTVSRAVKNKYVSTPKGTLPLRFFFGRIINGEVLKREIEEMLKLDERLTDNELTILLKSMGINISRRTVNKYRNMINASKGYEKEDN</sequence>
<evidence type="ECO:0000256" key="1">
    <source>
        <dbReference type="ARBA" id="ARBA00008798"/>
    </source>
</evidence>
<keyword evidence="4" id="KW-0548">Nucleotidyltransferase</keyword>
<dbReference type="EMBL" id="DRXW01000027">
    <property type="protein sequence ID" value="HHR33386.1"/>
    <property type="molecule type" value="Genomic_DNA"/>
</dbReference>
<evidence type="ECO:0000256" key="4">
    <source>
        <dbReference type="ARBA" id="ARBA00022695"/>
    </source>
</evidence>
<dbReference type="AlphaFoldDB" id="A0A7C5Y3E8"/>
<dbReference type="Pfam" id="PF04963">
    <property type="entry name" value="Sigma54_CBD"/>
    <property type="match status" value="1"/>
</dbReference>
<evidence type="ECO:0000313" key="11">
    <source>
        <dbReference type="EMBL" id="HHR33386.1"/>
    </source>
</evidence>
<comment type="similarity">
    <text evidence="1">Belongs to the sigma-54 factor family.</text>
</comment>
<gene>
    <name evidence="11" type="ORF">ENM46_00380</name>
</gene>
<keyword evidence="2" id="KW-0240">DNA-directed RNA polymerase</keyword>
<dbReference type="PANTHER" id="PTHR32248:SF4">
    <property type="entry name" value="RNA POLYMERASE SIGMA-54 FACTOR"/>
    <property type="match status" value="1"/>
</dbReference>
<dbReference type="InterPro" id="IPR038709">
    <property type="entry name" value="RpoN_core-bd_sf"/>
</dbReference>
<dbReference type="InterPro" id="IPR000394">
    <property type="entry name" value="RNA_pol_sigma_54"/>
</dbReference>
<dbReference type="PANTHER" id="PTHR32248">
    <property type="entry name" value="RNA POLYMERASE SIGMA-54 FACTOR"/>
    <property type="match status" value="1"/>
</dbReference>
<dbReference type="Pfam" id="PF04552">
    <property type="entry name" value="Sigma54_DBD"/>
    <property type="match status" value="1"/>
</dbReference>
<evidence type="ECO:0000256" key="5">
    <source>
        <dbReference type="ARBA" id="ARBA00023015"/>
    </source>
</evidence>
<evidence type="ECO:0000256" key="8">
    <source>
        <dbReference type="ARBA" id="ARBA00023163"/>
    </source>
</evidence>
<evidence type="ECO:0000259" key="9">
    <source>
        <dbReference type="Pfam" id="PF04552"/>
    </source>
</evidence>
<dbReference type="GO" id="GO:0000428">
    <property type="term" value="C:DNA-directed RNA polymerase complex"/>
    <property type="evidence" value="ECO:0007669"/>
    <property type="project" value="UniProtKB-KW"/>
</dbReference>
<dbReference type="InterPro" id="IPR007634">
    <property type="entry name" value="RNA_pol_sigma_54_DNA-bd"/>
</dbReference>
<name>A0A7C5Y3E8_9BACT</name>
<dbReference type="Gene3D" id="1.10.10.60">
    <property type="entry name" value="Homeodomain-like"/>
    <property type="match status" value="1"/>
</dbReference>
<dbReference type="GO" id="GO:0016987">
    <property type="term" value="F:sigma factor activity"/>
    <property type="evidence" value="ECO:0007669"/>
    <property type="project" value="UniProtKB-KW"/>
</dbReference>
<keyword evidence="5" id="KW-0805">Transcription regulation</keyword>
<accession>A0A7C5Y3E8</accession>
<evidence type="ECO:0000256" key="7">
    <source>
        <dbReference type="ARBA" id="ARBA00023125"/>
    </source>
</evidence>
<evidence type="ECO:0000256" key="6">
    <source>
        <dbReference type="ARBA" id="ARBA00023082"/>
    </source>
</evidence>
<dbReference type="PROSITE" id="PS00718">
    <property type="entry name" value="SIGMA54_2"/>
    <property type="match status" value="1"/>
</dbReference>
<dbReference type="PROSITE" id="PS50044">
    <property type="entry name" value="SIGMA54_3"/>
    <property type="match status" value="1"/>
</dbReference>
<keyword evidence="8" id="KW-0804">Transcription</keyword>
<dbReference type="InterPro" id="IPR007046">
    <property type="entry name" value="RNA_pol_sigma_54_core-bd"/>
</dbReference>
<proteinExistence type="inferred from homology"/>
<reference evidence="11" key="1">
    <citation type="journal article" date="2020" name="mSystems">
        <title>Genome- and Community-Level Interaction Insights into Carbon Utilization and Element Cycling Functions of Hydrothermarchaeota in Hydrothermal Sediment.</title>
        <authorList>
            <person name="Zhou Z."/>
            <person name="Liu Y."/>
            <person name="Xu W."/>
            <person name="Pan J."/>
            <person name="Luo Z.H."/>
            <person name="Li M."/>
        </authorList>
    </citation>
    <scope>NUCLEOTIDE SEQUENCE [LARGE SCALE GENOMIC DNA]</scope>
    <source>
        <strain evidence="11">SpSt-1088</strain>
    </source>
</reference>
<organism evidence="11">
    <name type="scientific">Fervidobacterium nodosum</name>
    <dbReference type="NCBI Taxonomy" id="2424"/>
    <lineage>
        <taxon>Bacteria</taxon>
        <taxon>Thermotogati</taxon>
        <taxon>Thermotogota</taxon>
        <taxon>Thermotogae</taxon>
        <taxon>Thermotogales</taxon>
        <taxon>Fervidobacteriaceae</taxon>
        <taxon>Fervidobacterium</taxon>
    </lineage>
</organism>
<keyword evidence="6" id="KW-0731">Sigma factor</keyword>
<feature type="domain" description="RNA polymerase sigma factor 54 core-binding" evidence="10">
    <location>
        <begin position="56"/>
        <end position="123"/>
    </location>
</feature>